<evidence type="ECO:0000313" key="2">
    <source>
        <dbReference type="EMBL" id="KAF6317499.1"/>
    </source>
</evidence>
<feature type="region of interest" description="Disordered" evidence="1">
    <location>
        <begin position="172"/>
        <end position="209"/>
    </location>
</feature>
<feature type="compositionally biased region" description="Polar residues" evidence="1">
    <location>
        <begin position="200"/>
        <end position="209"/>
    </location>
</feature>
<dbReference type="Proteomes" id="UP000585614">
    <property type="component" value="Unassembled WGS sequence"/>
</dbReference>
<dbReference type="EMBL" id="JACAGC010000015">
    <property type="protein sequence ID" value="KAF6317499.1"/>
    <property type="molecule type" value="Genomic_DNA"/>
</dbReference>
<comment type="caution">
    <text evidence="2">The sequence shown here is derived from an EMBL/GenBank/DDBJ whole genome shotgun (WGS) entry which is preliminary data.</text>
</comment>
<reference evidence="2 3" key="1">
    <citation type="journal article" date="2020" name="Nature">
        <title>Six reference-quality genomes reveal evolution of bat adaptations.</title>
        <authorList>
            <person name="Jebb D."/>
            <person name="Huang Z."/>
            <person name="Pippel M."/>
            <person name="Hughes G.M."/>
            <person name="Lavrichenko K."/>
            <person name="Devanna P."/>
            <person name="Winkler S."/>
            <person name="Jermiin L.S."/>
            <person name="Skirmuntt E.C."/>
            <person name="Katzourakis A."/>
            <person name="Burkitt-Gray L."/>
            <person name="Ray D.A."/>
            <person name="Sullivan K.A.M."/>
            <person name="Roscito J.G."/>
            <person name="Kirilenko B.M."/>
            <person name="Davalos L.M."/>
            <person name="Corthals A.P."/>
            <person name="Power M.L."/>
            <person name="Jones G."/>
            <person name="Ransome R.D."/>
            <person name="Dechmann D.K.N."/>
            <person name="Locatelli A.G."/>
            <person name="Puechmaille S.J."/>
            <person name="Fedrigo O."/>
            <person name="Jarvis E.D."/>
            <person name="Hiller M."/>
            <person name="Vernes S.C."/>
            <person name="Myers E.W."/>
            <person name="Teeling E.C."/>
        </authorList>
    </citation>
    <scope>NUCLEOTIDE SEQUENCE [LARGE SCALE GENOMIC DNA]</scope>
    <source>
        <strain evidence="2">MRhiFer1</strain>
        <tissue evidence="2">Lung</tissue>
    </source>
</reference>
<evidence type="ECO:0000313" key="3">
    <source>
        <dbReference type="Proteomes" id="UP000585614"/>
    </source>
</evidence>
<accession>A0A7J7UXA2</accession>
<sequence>MSHRLHNGRRLPVVQPMRVWRAVVWRPGGPRSPALGRAACPGRCPEGLPVQDFQSSLSAAAGQSPCHPDLRQGWAMAYWSGSIQLGLEWTEELDSLCPENAGIVDMGGRRELHHTAQCAGRSLEKNAWSMVLPTAWRPLTSSTQGRRGGRAPRQGWSQCCCLAAESQGSVVQEAGAHSGRQSHRLWEAPAEHQGGEVPRSQAQKLSCPG</sequence>
<protein>
    <submittedName>
        <fullName evidence="2">Uncharacterized protein</fullName>
    </submittedName>
</protein>
<proteinExistence type="predicted"/>
<organism evidence="2 3">
    <name type="scientific">Rhinolophus ferrumequinum</name>
    <name type="common">Greater horseshoe bat</name>
    <dbReference type="NCBI Taxonomy" id="59479"/>
    <lineage>
        <taxon>Eukaryota</taxon>
        <taxon>Metazoa</taxon>
        <taxon>Chordata</taxon>
        <taxon>Craniata</taxon>
        <taxon>Vertebrata</taxon>
        <taxon>Euteleostomi</taxon>
        <taxon>Mammalia</taxon>
        <taxon>Eutheria</taxon>
        <taxon>Laurasiatheria</taxon>
        <taxon>Chiroptera</taxon>
        <taxon>Yinpterochiroptera</taxon>
        <taxon>Rhinolophoidea</taxon>
        <taxon>Rhinolophidae</taxon>
        <taxon>Rhinolophinae</taxon>
        <taxon>Rhinolophus</taxon>
    </lineage>
</organism>
<evidence type="ECO:0000256" key="1">
    <source>
        <dbReference type="SAM" id="MobiDB-lite"/>
    </source>
</evidence>
<dbReference type="AlphaFoldDB" id="A0A7J7UXA2"/>
<name>A0A7J7UXA2_RHIFE</name>
<gene>
    <name evidence="2" type="ORF">mRhiFer1_008542</name>
</gene>
<feature type="compositionally biased region" description="Basic and acidic residues" evidence="1">
    <location>
        <begin position="184"/>
        <end position="194"/>
    </location>
</feature>